<feature type="domain" description="Capsular polysaccharide assembling protein CapF C-terminal" evidence="1">
    <location>
        <begin position="17"/>
        <end position="118"/>
    </location>
</feature>
<evidence type="ECO:0000259" key="1">
    <source>
        <dbReference type="Pfam" id="PF14667"/>
    </source>
</evidence>
<dbReference type="EMBL" id="DRIH01000137">
    <property type="protein sequence ID" value="HEC67968.1"/>
    <property type="molecule type" value="Genomic_DNA"/>
</dbReference>
<proteinExistence type="predicted"/>
<accession>A0A7C1VLC9</accession>
<evidence type="ECO:0000313" key="2">
    <source>
        <dbReference type="EMBL" id="HEC67968.1"/>
    </source>
</evidence>
<dbReference type="InterPro" id="IPR029303">
    <property type="entry name" value="CapF_C"/>
</dbReference>
<dbReference type="Gene3D" id="2.60.120.10">
    <property type="entry name" value="Jelly Rolls"/>
    <property type="match status" value="1"/>
</dbReference>
<name>A0A7C1VLC9_DESA2</name>
<protein>
    <submittedName>
        <fullName evidence="2">Cupin domain-containing protein</fullName>
    </submittedName>
</protein>
<comment type="caution">
    <text evidence="2">The sequence shown here is derived from an EMBL/GenBank/DDBJ whole genome shotgun (WGS) entry which is preliminary data.</text>
</comment>
<dbReference type="InterPro" id="IPR011051">
    <property type="entry name" value="RmlC_Cupin_sf"/>
</dbReference>
<gene>
    <name evidence="2" type="ORF">ENI35_04045</name>
</gene>
<dbReference type="AlphaFoldDB" id="A0A7C1VLC9"/>
<dbReference type="Proteomes" id="UP000885738">
    <property type="component" value="Unassembled WGS sequence"/>
</dbReference>
<organism evidence="2">
    <name type="scientific">Desulfofervidus auxilii</name>
    <dbReference type="NCBI Taxonomy" id="1621989"/>
    <lineage>
        <taxon>Bacteria</taxon>
        <taxon>Pseudomonadati</taxon>
        <taxon>Thermodesulfobacteriota</taxon>
        <taxon>Candidatus Desulfofervidia</taxon>
        <taxon>Candidatus Desulfofervidales</taxon>
        <taxon>Candidatus Desulfofervidaceae</taxon>
        <taxon>Candidatus Desulfofervidus</taxon>
    </lineage>
</organism>
<reference evidence="2" key="1">
    <citation type="journal article" date="2020" name="mSystems">
        <title>Genome- and Community-Level Interaction Insights into Carbon Utilization and Element Cycling Functions of Hydrothermarchaeota in Hydrothermal Sediment.</title>
        <authorList>
            <person name="Zhou Z."/>
            <person name="Liu Y."/>
            <person name="Xu W."/>
            <person name="Pan J."/>
            <person name="Luo Z.H."/>
            <person name="Li M."/>
        </authorList>
    </citation>
    <scope>NUCLEOTIDE SEQUENCE [LARGE SCALE GENOMIC DNA]</scope>
    <source>
        <strain evidence="2">HyVt-389</strain>
    </source>
</reference>
<sequence length="121" mass="13760">MTKLLEEISGEIVPIYSDERGQVRDFGCVSIEGLHVVEMRPGSARGNHVHDKDEIMCVIGGSGICKINVEDETAHKKESIVVEGDMKAYRIRAGIRHIVRNIGNKTFYLVCFYNYETFRLR</sequence>
<dbReference type="Pfam" id="PF14667">
    <property type="entry name" value="Polysacc_synt_C"/>
    <property type="match status" value="1"/>
</dbReference>
<dbReference type="SUPFAM" id="SSF51182">
    <property type="entry name" value="RmlC-like cupins"/>
    <property type="match status" value="1"/>
</dbReference>
<dbReference type="InterPro" id="IPR014710">
    <property type="entry name" value="RmlC-like_jellyroll"/>
</dbReference>